<evidence type="ECO:0000313" key="3">
    <source>
        <dbReference type="EMBL" id="SME97501.1"/>
    </source>
</evidence>
<dbReference type="PROSITE" id="PS01098">
    <property type="entry name" value="LIPASE_GDSL_SER"/>
    <property type="match status" value="1"/>
</dbReference>
<sequence>MFSYLRLIALLLMALPVQAATVLVFGDSLSAGYGLSPGQGWVTLLEHSLAPHHRVINASVSGETTAGGLSRLPAALARHRPDVVVLELGANDGLRGLPLTAMKNNLEQMIRLARQGKTQVLLVGLILPPNYGPKYRDEFHAVYDSLARQYELNYVPRLMADFEADTSKFQHDGLHPSAEVQPRMMETVRAKLPLS</sequence>
<dbReference type="InterPro" id="IPR008265">
    <property type="entry name" value="Lipase_GDSL_AS"/>
</dbReference>
<protein>
    <submittedName>
        <fullName evidence="3">Acyl-CoA thioesterase-1</fullName>
    </submittedName>
</protein>
<dbReference type="InterPro" id="IPR036514">
    <property type="entry name" value="SGNH_hydro_sf"/>
</dbReference>
<keyword evidence="1" id="KW-0732">Signal</keyword>
<feature type="chain" id="PRO_5012124933" evidence="1">
    <location>
        <begin position="20"/>
        <end position="195"/>
    </location>
</feature>
<accession>A0A1Y6BCW0</accession>
<dbReference type="PANTHER" id="PTHR30383:SF24">
    <property type="entry name" value="THIOESTERASE 1_PROTEASE 1_LYSOPHOSPHOLIPASE L1"/>
    <property type="match status" value="1"/>
</dbReference>
<evidence type="ECO:0000256" key="1">
    <source>
        <dbReference type="SAM" id="SignalP"/>
    </source>
</evidence>
<dbReference type="GO" id="GO:0006629">
    <property type="term" value="P:lipid metabolic process"/>
    <property type="evidence" value="ECO:0007669"/>
    <property type="project" value="InterPro"/>
</dbReference>
<dbReference type="GO" id="GO:0004622">
    <property type="term" value="F:phosphatidylcholine lysophospholipase activity"/>
    <property type="evidence" value="ECO:0007669"/>
    <property type="project" value="TreeGrafter"/>
</dbReference>
<dbReference type="STRING" id="1123014.SAMN02745746_00439"/>
<name>A0A1Y6BCW0_9NEIS</name>
<feature type="domain" description="SGNH hydrolase-type esterase" evidence="2">
    <location>
        <begin position="24"/>
        <end position="179"/>
    </location>
</feature>
<feature type="signal peptide" evidence="1">
    <location>
        <begin position="1"/>
        <end position="19"/>
    </location>
</feature>
<dbReference type="EMBL" id="FXAG01000002">
    <property type="protein sequence ID" value="SME97501.1"/>
    <property type="molecule type" value="Genomic_DNA"/>
</dbReference>
<dbReference type="SUPFAM" id="SSF52266">
    <property type="entry name" value="SGNH hydrolase"/>
    <property type="match status" value="1"/>
</dbReference>
<keyword evidence="4" id="KW-1185">Reference proteome</keyword>
<gene>
    <name evidence="3" type="ORF">SAMN02745746_00439</name>
</gene>
<dbReference type="RefSeq" id="WP_085274804.1">
    <property type="nucleotide sequence ID" value="NZ_FXAG01000002.1"/>
</dbReference>
<dbReference type="PANTHER" id="PTHR30383">
    <property type="entry name" value="THIOESTERASE 1/PROTEASE 1/LYSOPHOSPHOLIPASE L1"/>
    <property type="match status" value="1"/>
</dbReference>
<dbReference type="CDD" id="cd01822">
    <property type="entry name" value="Lysophospholipase_L1_like"/>
    <property type="match status" value="1"/>
</dbReference>
<evidence type="ECO:0000313" key="4">
    <source>
        <dbReference type="Proteomes" id="UP000192920"/>
    </source>
</evidence>
<dbReference type="Gene3D" id="3.40.50.1110">
    <property type="entry name" value="SGNH hydrolase"/>
    <property type="match status" value="1"/>
</dbReference>
<dbReference type="Proteomes" id="UP000192920">
    <property type="component" value="Unassembled WGS sequence"/>
</dbReference>
<evidence type="ECO:0000259" key="2">
    <source>
        <dbReference type="Pfam" id="PF13472"/>
    </source>
</evidence>
<dbReference type="AlphaFoldDB" id="A0A1Y6BCW0"/>
<proteinExistence type="predicted"/>
<dbReference type="InterPro" id="IPR051532">
    <property type="entry name" value="Ester_Hydrolysis_Enzymes"/>
</dbReference>
<dbReference type="InterPro" id="IPR013830">
    <property type="entry name" value="SGNH_hydro"/>
</dbReference>
<dbReference type="Pfam" id="PF13472">
    <property type="entry name" value="Lipase_GDSL_2"/>
    <property type="match status" value="1"/>
</dbReference>
<reference evidence="4" key="1">
    <citation type="submission" date="2017-04" db="EMBL/GenBank/DDBJ databases">
        <authorList>
            <person name="Varghese N."/>
            <person name="Submissions S."/>
        </authorList>
    </citation>
    <scope>NUCLEOTIDE SEQUENCE [LARGE SCALE GENOMIC DNA]</scope>
    <source>
        <strain evidence="4">DSM 22618</strain>
    </source>
</reference>
<organism evidence="3 4">
    <name type="scientific">Pseudogulbenkiania subflava DSM 22618</name>
    <dbReference type="NCBI Taxonomy" id="1123014"/>
    <lineage>
        <taxon>Bacteria</taxon>
        <taxon>Pseudomonadati</taxon>
        <taxon>Pseudomonadota</taxon>
        <taxon>Betaproteobacteria</taxon>
        <taxon>Neisseriales</taxon>
        <taxon>Chromobacteriaceae</taxon>
        <taxon>Pseudogulbenkiania</taxon>
    </lineage>
</organism>